<reference evidence="4" key="1">
    <citation type="submission" date="2020-11" db="EMBL/GenBank/DDBJ databases">
        <authorList>
            <consortium name="DOE Joint Genome Institute"/>
            <person name="Ahrendt S."/>
            <person name="Riley R."/>
            <person name="Andreopoulos W."/>
            <person name="Labutti K."/>
            <person name="Pangilinan J."/>
            <person name="Ruiz-Duenas F.J."/>
            <person name="Barrasa J.M."/>
            <person name="Sanchez-Garcia M."/>
            <person name="Camarero S."/>
            <person name="Miyauchi S."/>
            <person name="Serrano A."/>
            <person name="Linde D."/>
            <person name="Babiker R."/>
            <person name="Drula E."/>
            <person name="Ayuso-Fernandez I."/>
            <person name="Pacheco R."/>
            <person name="Padilla G."/>
            <person name="Ferreira P."/>
            <person name="Barriuso J."/>
            <person name="Kellner H."/>
            <person name="Castanera R."/>
            <person name="Alfaro M."/>
            <person name="Ramirez L."/>
            <person name="Pisabarro A.G."/>
            <person name="Kuo A."/>
            <person name="Tritt A."/>
            <person name="Lipzen A."/>
            <person name="He G."/>
            <person name="Yan M."/>
            <person name="Ng V."/>
            <person name="Cullen D."/>
            <person name="Martin F."/>
            <person name="Rosso M.-N."/>
            <person name="Henrissat B."/>
            <person name="Hibbett D."/>
            <person name="Martinez A.T."/>
            <person name="Grigoriev I.V."/>
        </authorList>
    </citation>
    <scope>NUCLEOTIDE SEQUENCE</scope>
    <source>
        <strain evidence="4">CIRM-BRFM 674</strain>
    </source>
</reference>
<feature type="domain" description="NADH-ubiquinone oxidoreductase 21kDa subunit C-terminal fungi" evidence="3">
    <location>
        <begin position="101"/>
        <end position="161"/>
    </location>
</feature>
<accession>A0A9P5Z3L1</accession>
<evidence type="ECO:0000259" key="2">
    <source>
        <dbReference type="Pfam" id="PF10785"/>
    </source>
</evidence>
<dbReference type="Pfam" id="PF10785">
    <property type="entry name" value="NADH-u_ox-rdase"/>
    <property type="match status" value="1"/>
</dbReference>
<dbReference type="PANTHER" id="PTHR34062">
    <property type="entry name" value="OXIDOREDUCTASE 21 KDA SUBUNIT, PUTATIVE (AFU_ORTHOLOGUE AFUA_4G04750)-RELATED"/>
    <property type="match status" value="1"/>
</dbReference>
<organism evidence="4 5">
    <name type="scientific">Pholiota conissans</name>
    <dbReference type="NCBI Taxonomy" id="109636"/>
    <lineage>
        <taxon>Eukaryota</taxon>
        <taxon>Fungi</taxon>
        <taxon>Dikarya</taxon>
        <taxon>Basidiomycota</taxon>
        <taxon>Agaricomycotina</taxon>
        <taxon>Agaricomycetes</taxon>
        <taxon>Agaricomycetidae</taxon>
        <taxon>Agaricales</taxon>
        <taxon>Agaricineae</taxon>
        <taxon>Strophariaceae</taxon>
        <taxon>Pholiota</taxon>
    </lineage>
</organism>
<dbReference type="InterPro" id="IPR019721">
    <property type="entry name" value="NADH-UbQ_OxRdtase_su21_N"/>
</dbReference>
<keyword evidence="1" id="KW-0812">Transmembrane</keyword>
<protein>
    <submittedName>
        <fullName evidence="4">NUXM, NADH-ubiquinone oxidoreductase subunit</fullName>
    </submittedName>
</protein>
<keyword evidence="1" id="KW-1133">Transmembrane helix</keyword>
<feature type="transmembrane region" description="Helical" evidence="1">
    <location>
        <begin position="60"/>
        <end position="78"/>
    </location>
</feature>
<dbReference type="Proteomes" id="UP000807469">
    <property type="component" value="Unassembled WGS sequence"/>
</dbReference>
<dbReference type="Pfam" id="PF12853">
    <property type="entry name" value="NADH_u_ox_C"/>
    <property type="match status" value="1"/>
</dbReference>
<sequence length="167" mass="19206">MPNKVVETQYPLIDSDPHASRVIRYFRPSDYGVWAAVTAAFPATLYFMDMADPVKASPRVHLKLGGVLGFSAGFLMAYQRSSFRFWGWSENKREEERDLEELRQRVQEGKSLYGESPQPKWVQHAAHTNSQWSQLKFSTFPMFNLVNHEYHGTDPAKYGVKPEETSS</sequence>
<dbReference type="AlphaFoldDB" id="A0A9P5Z3L1"/>
<evidence type="ECO:0000313" key="4">
    <source>
        <dbReference type="EMBL" id="KAF9480497.1"/>
    </source>
</evidence>
<keyword evidence="1" id="KW-0472">Membrane</keyword>
<dbReference type="EMBL" id="MU155193">
    <property type="protein sequence ID" value="KAF9480497.1"/>
    <property type="molecule type" value="Genomic_DNA"/>
</dbReference>
<feature type="transmembrane region" description="Helical" evidence="1">
    <location>
        <begin position="31"/>
        <end position="48"/>
    </location>
</feature>
<proteinExistence type="predicted"/>
<dbReference type="PANTHER" id="PTHR34062:SF1">
    <property type="entry name" value="NADH-UBIQUINONE OXIDOREDUCTASE 21KDA SUBUNIT N-TERMINAL DOMAIN-CONTAINING PROTEIN"/>
    <property type="match status" value="1"/>
</dbReference>
<dbReference type="OrthoDB" id="196140at2759"/>
<dbReference type="InterPro" id="IPR053229">
    <property type="entry name" value="NADH-Q_oxidrdct_subunit"/>
</dbReference>
<keyword evidence="5" id="KW-1185">Reference proteome</keyword>
<evidence type="ECO:0000259" key="3">
    <source>
        <dbReference type="Pfam" id="PF12853"/>
    </source>
</evidence>
<evidence type="ECO:0000256" key="1">
    <source>
        <dbReference type="SAM" id="Phobius"/>
    </source>
</evidence>
<name>A0A9P5Z3L1_9AGAR</name>
<evidence type="ECO:0000313" key="5">
    <source>
        <dbReference type="Proteomes" id="UP000807469"/>
    </source>
</evidence>
<dbReference type="InterPro" id="IPR024549">
    <property type="entry name" value="NADH-UbQ_OxRdtase_su21_C_fun"/>
</dbReference>
<comment type="caution">
    <text evidence="4">The sequence shown here is derived from an EMBL/GenBank/DDBJ whole genome shotgun (WGS) entry which is preliminary data.</text>
</comment>
<gene>
    <name evidence="4" type="ORF">BDN70DRAFT_877477</name>
</gene>
<feature type="domain" description="NADH-ubiquinone oxidoreductase 21kDa subunit N-terminal" evidence="2">
    <location>
        <begin position="8"/>
        <end position="90"/>
    </location>
</feature>